<protein>
    <recommendedName>
        <fullName evidence="11">Hydroxyethylthiazole kinase</fullName>
        <ecNumber evidence="11">2.7.1.50</ecNumber>
    </recommendedName>
    <alternativeName>
        <fullName evidence="11">4-methyl-5-beta-hydroxyethylthiazole kinase</fullName>
        <shortName evidence="11">TH kinase</shortName>
        <shortName evidence="11">Thz kinase</shortName>
    </alternativeName>
</protein>
<dbReference type="PIRSF" id="PIRSF000513">
    <property type="entry name" value="Thz_kinase"/>
    <property type="match status" value="1"/>
</dbReference>
<keyword evidence="10 11" id="KW-0784">Thiamine biosynthesis</keyword>
<keyword evidence="8 11" id="KW-0067">ATP-binding</keyword>
<comment type="catalytic activity">
    <reaction evidence="1 11">
        <text>5-(2-hydroxyethyl)-4-methylthiazole + ATP = 4-methyl-5-(2-phosphooxyethyl)-thiazole + ADP + H(+)</text>
        <dbReference type="Rhea" id="RHEA:24212"/>
        <dbReference type="ChEBI" id="CHEBI:15378"/>
        <dbReference type="ChEBI" id="CHEBI:17957"/>
        <dbReference type="ChEBI" id="CHEBI:30616"/>
        <dbReference type="ChEBI" id="CHEBI:58296"/>
        <dbReference type="ChEBI" id="CHEBI:456216"/>
        <dbReference type="EC" id="2.7.1.50"/>
    </reaction>
</comment>
<keyword evidence="4 11" id="KW-0808">Transferase</keyword>
<dbReference type="NCBIfam" id="TIGR00694">
    <property type="entry name" value="thiM"/>
    <property type="match status" value="1"/>
</dbReference>
<dbReference type="InterPro" id="IPR000417">
    <property type="entry name" value="Hyethyz_kinase"/>
</dbReference>
<dbReference type="GO" id="GO:0009228">
    <property type="term" value="P:thiamine biosynthetic process"/>
    <property type="evidence" value="ECO:0007669"/>
    <property type="project" value="UniProtKB-KW"/>
</dbReference>
<evidence type="ECO:0000256" key="9">
    <source>
        <dbReference type="ARBA" id="ARBA00022842"/>
    </source>
</evidence>
<dbReference type="GO" id="GO:0009229">
    <property type="term" value="P:thiamine diphosphate biosynthetic process"/>
    <property type="evidence" value="ECO:0007669"/>
    <property type="project" value="UniProtKB-UniRule"/>
</dbReference>
<dbReference type="Proteomes" id="UP001152422">
    <property type="component" value="Unassembled WGS sequence"/>
</dbReference>
<keyword evidence="5 11" id="KW-0479">Metal-binding</keyword>
<keyword evidence="6 11" id="KW-0547">Nucleotide-binding</keyword>
<feature type="binding site" evidence="11">
    <location>
        <position position="39"/>
    </location>
    <ligand>
        <name>substrate</name>
    </ligand>
</feature>
<dbReference type="RefSeq" id="WP_277583711.1">
    <property type="nucleotide sequence ID" value="NZ_JAMBPY010000016.1"/>
</dbReference>
<dbReference type="GO" id="GO:0000287">
    <property type="term" value="F:magnesium ion binding"/>
    <property type="evidence" value="ECO:0007669"/>
    <property type="project" value="UniProtKB-UniRule"/>
</dbReference>
<evidence type="ECO:0000256" key="5">
    <source>
        <dbReference type="ARBA" id="ARBA00022723"/>
    </source>
</evidence>
<dbReference type="NCBIfam" id="NF006830">
    <property type="entry name" value="PRK09355.1"/>
    <property type="match status" value="1"/>
</dbReference>
<sequence length="263" mass="28432">MNNLETLRNSNPLVICYTNDVVKNFTANGLLSLGASPAMSEAPEEASDMLTHANALLINIGTLTKDRESDILKIAKVANQIGTPIVFDPVAVGASQYRKDFCETFLSEVKVAVIKGNASEILTLIDNDTQMKGTDSDINLDAVTIAKKAHTQFGTAIVITGKEDIVMHEDKILKLANGSPMLAKITGAGCLLGAVIASFLESKQQPQLNQLVEAVTIYNIAAEQAEKISDNRGPGTFMVELINALYQVTYDDYLNLIRSQEVQ</sequence>
<evidence type="ECO:0000256" key="8">
    <source>
        <dbReference type="ARBA" id="ARBA00022840"/>
    </source>
</evidence>
<evidence type="ECO:0000256" key="11">
    <source>
        <dbReference type="HAMAP-Rule" id="MF_00228"/>
    </source>
</evidence>
<dbReference type="AlphaFoldDB" id="A0A9X4R0A5"/>
<evidence type="ECO:0000256" key="4">
    <source>
        <dbReference type="ARBA" id="ARBA00022679"/>
    </source>
</evidence>
<accession>A0A9X4R0A5</accession>
<dbReference type="CDD" id="cd01170">
    <property type="entry name" value="THZ_kinase"/>
    <property type="match status" value="1"/>
</dbReference>
<dbReference type="HAMAP" id="MF_00228">
    <property type="entry name" value="Thz_kinase"/>
    <property type="match status" value="1"/>
</dbReference>
<comment type="pathway">
    <text evidence="3 11">Cofactor biosynthesis; thiamine diphosphate biosynthesis; 4-methyl-5-(2-phosphoethyl)-thiazole from 5-(2-hydroxyethyl)-4-methylthiazole: step 1/1.</text>
</comment>
<keyword evidence="9 11" id="KW-0460">Magnesium</keyword>
<dbReference type="Gene3D" id="3.40.1190.20">
    <property type="match status" value="1"/>
</dbReference>
<evidence type="ECO:0000256" key="6">
    <source>
        <dbReference type="ARBA" id="ARBA00022741"/>
    </source>
</evidence>
<keyword evidence="7 11" id="KW-0418">Kinase</keyword>
<evidence type="ECO:0000313" key="13">
    <source>
        <dbReference type="Proteomes" id="UP001152422"/>
    </source>
</evidence>
<evidence type="ECO:0000313" key="12">
    <source>
        <dbReference type="EMBL" id="MDG0847468.1"/>
    </source>
</evidence>
<dbReference type="SUPFAM" id="SSF53613">
    <property type="entry name" value="Ribokinase-like"/>
    <property type="match status" value="1"/>
</dbReference>
<dbReference type="GO" id="GO:0004417">
    <property type="term" value="F:hydroxyethylthiazole kinase activity"/>
    <property type="evidence" value="ECO:0007669"/>
    <property type="project" value="UniProtKB-UniRule"/>
</dbReference>
<comment type="cofactor">
    <cofactor evidence="2 11">
        <name>Mg(2+)</name>
        <dbReference type="ChEBI" id="CHEBI:18420"/>
    </cofactor>
</comment>
<keyword evidence="13" id="KW-1185">Reference proteome</keyword>
<gene>
    <name evidence="11 12" type="primary">thiM</name>
    <name evidence="12" type="ORF">M4L89_14750</name>
</gene>
<proteinExistence type="inferred from homology"/>
<reference evidence="12" key="1">
    <citation type="submission" date="2022-05" db="EMBL/GenBank/DDBJ databases">
        <title>Comparative genomics of Staphylococcus equorum isolates.</title>
        <authorList>
            <person name="Luelf R.H."/>
        </authorList>
    </citation>
    <scope>NUCLEOTIDE SEQUENCE</scope>
    <source>
        <strain evidence="12">TMW 2.2497</strain>
    </source>
</reference>
<dbReference type="EC" id="2.7.1.50" evidence="11"/>
<dbReference type="Pfam" id="PF02110">
    <property type="entry name" value="HK"/>
    <property type="match status" value="1"/>
</dbReference>
<evidence type="ECO:0000256" key="2">
    <source>
        <dbReference type="ARBA" id="ARBA00001946"/>
    </source>
</evidence>
<feature type="binding site" evidence="11">
    <location>
        <position position="187"/>
    </location>
    <ligand>
        <name>substrate</name>
    </ligand>
</feature>
<dbReference type="InterPro" id="IPR029056">
    <property type="entry name" value="Ribokinase-like"/>
</dbReference>
<evidence type="ECO:0000256" key="1">
    <source>
        <dbReference type="ARBA" id="ARBA00001771"/>
    </source>
</evidence>
<evidence type="ECO:0000256" key="10">
    <source>
        <dbReference type="ARBA" id="ARBA00022977"/>
    </source>
</evidence>
<evidence type="ECO:0000256" key="3">
    <source>
        <dbReference type="ARBA" id="ARBA00004868"/>
    </source>
</evidence>
<comment type="caution">
    <text evidence="12">The sequence shown here is derived from an EMBL/GenBank/DDBJ whole genome shotgun (WGS) entry which is preliminary data.</text>
</comment>
<comment type="function">
    <text evidence="11">Catalyzes the phosphorylation of the hydroxyl group of 4-methyl-5-beta-hydroxyethylthiazole (THZ).</text>
</comment>
<name>A0A9X4R0A5_9STAP</name>
<dbReference type="EMBL" id="JAMBQA010000017">
    <property type="protein sequence ID" value="MDG0847468.1"/>
    <property type="molecule type" value="Genomic_DNA"/>
</dbReference>
<feature type="binding site" evidence="11">
    <location>
        <position position="115"/>
    </location>
    <ligand>
        <name>ATP</name>
        <dbReference type="ChEBI" id="CHEBI:30616"/>
    </ligand>
</feature>
<organism evidence="12 13">
    <name type="scientific">Staphylococcus equorum</name>
    <dbReference type="NCBI Taxonomy" id="246432"/>
    <lineage>
        <taxon>Bacteria</taxon>
        <taxon>Bacillati</taxon>
        <taxon>Bacillota</taxon>
        <taxon>Bacilli</taxon>
        <taxon>Bacillales</taxon>
        <taxon>Staphylococcaceae</taxon>
        <taxon>Staphylococcus</taxon>
    </lineage>
</organism>
<dbReference type="PRINTS" id="PR01099">
    <property type="entry name" value="HYETHTZKNASE"/>
</dbReference>
<evidence type="ECO:0000256" key="7">
    <source>
        <dbReference type="ARBA" id="ARBA00022777"/>
    </source>
</evidence>
<dbReference type="GO" id="GO:0005524">
    <property type="term" value="F:ATP binding"/>
    <property type="evidence" value="ECO:0007669"/>
    <property type="project" value="UniProtKB-UniRule"/>
</dbReference>
<comment type="similarity">
    <text evidence="11">Belongs to the Thz kinase family.</text>
</comment>
<feature type="binding site" evidence="11">
    <location>
        <position position="160"/>
    </location>
    <ligand>
        <name>ATP</name>
        <dbReference type="ChEBI" id="CHEBI:30616"/>
    </ligand>
</feature>